<dbReference type="EMBL" id="BARW01023868">
    <property type="protein sequence ID" value="GAI88050.1"/>
    <property type="molecule type" value="Genomic_DNA"/>
</dbReference>
<protein>
    <submittedName>
        <fullName evidence="1">Uncharacterized protein</fullName>
    </submittedName>
</protein>
<dbReference type="AlphaFoldDB" id="X1TKG1"/>
<feature type="non-terminal residue" evidence="1">
    <location>
        <position position="1"/>
    </location>
</feature>
<proteinExistence type="predicted"/>
<accession>X1TKG1</accession>
<gene>
    <name evidence="1" type="ORF">S12H4_39488</name>
</gene>
<name>X1TKG1_9ZZZZ</name>
<comment type="caution">
    <text evidence="1">The sequence shown here is derived from an EMBL/GenBank/DDBJ whole genome shotgun (WGS) entry which is preliminary data.</text>
</comment>
<evidence type="ECO:0000313" key="1">
    <source>
        <dbReference type="EMBL" id="GAI88050.1"/>
    </source>
</evidence>
<reference evidence="1" key="1">
    <citation type="journal article" date="2014" name="Front. Microbiol.">
        <title>High frequency of phylogenetically diverse reductive dehalogenase-homologous genes in deep subseafloor sedimentary metagenomes.</title>
        <authorList>
            <person name="Kawai M."/>
            <person name="Futagami T."/>
            <person name="Toyoda A."/>
            <person name="Takaki Y."/>
            <person name="Nishi S."/>
            <person name="Hori S."/>
            <person name="Arai W."/>
            <person name="Tsubouchi T."/>
            <person name="Morono Y."/>
            <person name="Uchiyama I."/>
            <person name="Ito T."/>
            <person name="Fujiyama A."/>
            <person name="Inagaki F."/>
            <person name="Takami H."/>
        </authorList>
    </citation>
    <scope>NUCLEOTIDE SEQUENCE</scope>
    <source>
        <strain evidence="1">Expedition CK06-06</strain>
    </source>
</reference>
<feature type="non-terminal residue" evidence="1">
    <location>
        <position position="264"/>
    </location>
</feature>
<organism evidence="1">
    <name type="scientific">marine sediment metagenome</name>
    <dbReference type="NCBI Taxonomy" id="412755"/>
    <lineage>
        <taxon>unclassified sequences</taxon>
        <taxon>metagenomes</taxon>
        <taxon>ecological metagenomes</taxon>
    </lineage>
</organism>
<sequence length="264" mass="28060">KGATAFDKTDGKITLQGTGFKAQIKKGTVFRVLNISTVEIDVANMDAKIGTNTDPAGTTTLFAWLAKLLANGGQGLVYYGKVTQVDDATHFRVAGLAGFGDAYFANTYRVYVVRDAAGGGADPQGKMQPCSGYDSADGIFTHTAFSTGLAVDDEVLLLQERIAEIKDLIDRLGAFTGTENLKAILGNLSTTKNLGGILGALTTTNNLKAILGRTLFPMDFWSDMQEEVQLTTVAGDKTLPDVVIADLPTGATIVRATAMFKFRM</sequence>